<accession>A0A2P8QGN8</accession>
<evidence type="ECO:0008006" key="5">
    <source>
        <dbReference type="Google" id="ProtNLM"/>
    </source>
</evidence>
<gene>
    <name evidence="3" type="ORF">C6Y14_03675</name>
</gene>
<proteinExistence type="predicted"/>
<feature type="chain" id="PRO_5039464637" description="Lipoprotein" evidence="2">
    <location>
        <begin position="21"/>
        <end position="204"/>
    </location>
</feature>
<comment type="caution">
    <text evidence="3">The sequence shown here is derived from an EMBL/GenBank/DDBJ whole genome shotgun (WGS) entry which is preliminary data.</text>
</comment>
<feature type="compositionally biased region" description="Low complexity" evidence="1">
    <location>
        <begin position="71"/>
        <end position="83"/>
    </location>
</feature>
<evidence type="ECO:0000256" key="2">
    <source>
        <dbReference type="SAM" id="SignalP"/>
    </source>
</evidence>
<keyword evidence="2" id="KW-0732">Signal</keyword>
<dbReference type="PROSITE" id="PS51257">
    <property type="entry name" value="PROKAR_LIPOPROTEIN"/>
    <property type="match status" value="1"/>
</dbReference>
<evidence type="ECO:0000256" key="1">
    <source>
        <dbReference type="SAM" id="MobiDB-lite"/>
    </source>
</evidence>
<organism evidence="3 4">
    <name type="scientific">Streptomyces dioscori</name>
    <dbReference type="NCBI Taxonomy" id="2109333"/>
    <lineage>
        <taxon>Bacteria</taxon>
        <taxon>Bacillati</taxon>
        <taxon>Actinomycetota</taxon>
        <taxon>Actinomycetes</taxon>
        <taxon>Kitasatosporales</taxon>
        <taxon>Streptomycetaceae</taxon>
        <taxon>Streptomyces</taxon>
        <taxon>Streptomyces aurantiacus group</taxon>
    </lineage>
</organism>
<protein>
    <recommendedName>
        <fullName evidence="5">Lipoprotein</fullName>
    </recommendedName>
</protein>
<sequence length="204" mass="20525">MPRSTTTAAAVCAAAVLSLAGCSGDGGEDAARSSDPSAGATTSTSSSPPGEPASPSPSTSTSTTPAPPPSATDAASASVTAPPAGSPSPVPTAGRGQKLVTMSVGGGFAGVRREVVLRGDGTVRTSDEGDTEVRRTSAAQFTQLRTLLGDPALDDVPASTVDKNAADLFRYTLRFDGRTVVTDRSAERPPLDRLIDALDKWLPA</sequence>
<dbReference type="AlphaFoldDB" id="A0A2P8QGN8"/>
<feature type="compositionally biased region" description="Low complexity" evidence="1">
    <location>
        <begin position="33"/>
        <end position="48"/>
    </location>
</feature>
<feature type="signal peptide" evidence="2">
    <location>
        <begin position="1"/>
        <end position="20"/>
    </location>
</feature>
<evidence type="ECO:0000313" key="4">
    <source>
        <dbReference type="Proteomes" id="UP000240429"/>
    </source>
</evidence>
<keyword evidence="4" id="KW-1185">Reference proteome</keyword>
<evidence type="ECO:0000313" key="3">
    <source>
        <dbReference type="EMBL" id="PSM45425.1"/>
    </source>
</evidence>
<dbReference type="EMBL" id="PYBJ01000001">
    <property type="protein sequence ID" value="PSM45425.1"/>
    <property type="molecule type" value="Genomic_DNA"/>
</dbReference>
<dbReference type="Proteomes" id="UP000240429">
    <property type="component" value="Unassembled WGS sequence"/>
</dbReference>
<dbReference type="OrthoDB" id="4259347at2"/>
<feature type="region of interest" description="Disordered" evidence="1">
    <location>
        <begin position="22"/>
        <end position="96"/>
    </location>
</feature>
<name>A0A2P8QGN8_9ACTN</name>
<reference evidence="3 4" key="1">
    <citation type="submission" date="2018-03" db="EMBL/GenBank/DDBJ databases">
        <title>Streptomyces dioscori sp. nov., a novel endophytic actinobacterium isolated from bulbil of Dioscorea bulbifera L.</title>
        <authorList>
            <person name="Zhikuan W."/>
        </authorList>
    </citation>
    <scope>NUCLEOTIDE SEQUENCE [LARGE SCALE GENOMIC DNA]</scope>
    <source>
        <strain evidence="3 4">A217</strain>
    </source>
</reference>